<comment type="catalytic activity">
    <reaction evidence="5 6">
        <text>N(1)-(5-phospho-beta-D-ribosyl)glycinamide + (6R)-10-formyltetrahydrofolate = N(2)-formyl-N(1)-(5-phospho-beta-D-ribosyl)glycinamide + (6S)-5,6,7,8-tetrahydrofolate + H(+)</text>
        <dbReference type="Rhea" id="RHEA:15053"/>
        <dbReference type="ChEBI" id="CHEBI:15378"/>
        <dbReference type="ChEBI" id="CHEBI:57453"/>
        <dbReference type="ChEBI" id="CHEBI:143788"/>
        <dbReference type="ChEBI" id="CHEBI:147286"/>
        <dbReference type="ChEBI" id="CHEBI:195366"/>
        <dbReference type="EC" id="2.1.2.2"/>
    </reaction>
</comment>
<evidence type="ECO:0000256" key="6">
    <source>
        <dbReference type="HAMAP-Rule" id="MF_01930"/>
    </source>
</evidence>
<evidence type="ECO:0000256" key="5">
    <source>
        <dbReference type="ARBA" id="ARBA00047664"/>
    </source>
</evidence>
<dbReference type="InterPro" id="IPR002376">
    <property type="entry name" value="Formyl_transf_N"/>
</dbReference>
<dbReference type="NCBIfam" id="TIGR00639">
    <property type="entry name" value="PurN"/>
    <property type="match status" value="1"/>
</dbReference>
<evidence type="ECO:0000313" key="8">
    <source>
        <dbReference type="EMBL" id="GAA4438348.1"/>
    </source>
</evidence>
<dbReference type="PANTHER" id="PTHR43369:SF2">
    <property type="entry name" value="PHOSPHORIBOSYLGLYCINAMIDE FORMYLTRANSFERASE"/>
    <property type="match status" value="1"/>
</dbReference>
<comment type="pathway">
    <text evidence="1 6">Purine metabolism; IMP biosynthesis via de novo pathway; N(2)-formyl-N(1)-(5-phospho-D-ribosyl)glycinamide from N(1)-(5-phospho-D-ribosyl)glycinamide (10-formyl THF route): step 1/1.</text>
</comment>
<protein>
    <recommendedName>
        <fullName evidence="6">Phosphoribosylglycinamide formyltransferase</fullName>
        <ecNumber evidence="6">2.1.2.2</ecNumber>
    </recommendedName>
    <alternativeName>
        <fullName evidence="6">5'-phosphoribosylglycinamide transformylase</fullName>
    </alternativeName>
    <alternativeName>
        <fullName evidence="6">GAR transformylase</fullName>
        <shortName evidence="6">GART</shortName>
    </alternativeName>
</protein>
<dbReference type="SUPFAM" id="SSF53328">
    <property type="entry name" value="Formyltransferase"/>
    <property type="match status" value="1"/>
</dbReference>
<comment type="caution">
    <text evidence="8">The sequence shown here is derived from an EMBL/GenBank/DDBJ whole genome shotgun (WGS) entry which is preliminary data.</text>
</comment>
<keyword evidence="3 6" id="KW-0658">Purine biosynthesis</keyword>
<dbReference type="RefSeq" id="WP_345028307.1">
    <property type="nucleotide sequence ID" value="NZ_BAABEY010000018.1"/>
</dbReference>
<comment type="similarity">
    <text evidence="4 6">Belongs to the GART family.</text>
</comment>
<evidence type="ECO:0000256" key="4">
    <source>
        <dbReference type="ARBA" id="ARBA00038440"/>
    </source>
</evidence>
<evidence type="ECO:0000256" key="2">
    <source>
        <dbReference type="ARBA" id="ARBA00022679"/>
    </source>
</evidence>
<feature type="binding site" evidence="6">
    <location>
        <begin position="12"/>
        <end position="14"/>
    </location>
    <ligand>
        <name>N(1)-(5-phospho-beta-D-ribosyl)glycinamide</name>
        <dbReference type="ChEBI" id="CHEBI:143788"/>
    </ligand>
</feature>
<dbReference type="Proteomes" id="UP001501508">
    <property type="component" value="Unassembled WGS sequence"/>
</dbReference>
<gene>
    <name evidence="6 8" type="primary">purN</name>
    <name evidence="8" type="ORF">GCM10023091_18870</name>
</gene>
<dbReference type="Pfam" id="PF00551">
    <property type="entry name" value="Formyl_trans_N"/>
    <property type="match status" value="1"/>
</dbReference>
<dbReference type="Gene3D" id="3.40.50.170">
    <property type="entry name" value="Formyl transferase, N-terminal domain"/>
    <property type="match status" value="1"/>
</dbReference>
<dbReference type="EC" id="2.1.2.2" evidence="6"/>
<dbReference type="EMBL" id="BAABEY010000018">
    <property type="protein sequence ID" value="GAA4438348.1"/>
    <property type="molecule type" value="Genomic_DNA"/>
</dbReference>
<feature type="domain" description="Formyl transferase N-terminal" evidence="7">
    <location>
        <begin position="2"/>
        <end position="182"/>
    </location>
</feature>
<dbReference type="CDD" id="cd08645">
    <property type="entry name" value="FMT_core_GART"/>
    <property type="match status" value="1"/>
</dbReference>
<comment type="caution">
    <text evidence="6">Lacks conserved residue(s) required for the propagation of feature annotation.</text>
</comment>
<comment type="function">
    <text evidence="6">Catalyzes the transfer of a formyl group from 10-formyltetrahydrofolate to 5-phospho-ribosyl-glycinamide (GAR), producing 5-phospho-ribosyl-N-formylglycinamide (FGAR) and tetrahydrofolate.</text>
</comment>
<dbReference type="InterPro" id="IPR001555">
    <property type="entry name" value="GART_AS"/>
</dbReference>
<dbReference type="PROSITE" id="PS00373">
    <property type="entry name" value="GART"/>
    <property type="match status" value="1"/>
</dbReference>
<keyword evidence="9" id="KW-1185">Reference proteome</keyword>
<evidence type="ECO:0000256" key="3">
    <source>
        <dbReference type="ARBA" id="ARBA00022755"/>
    </source>
</evidence>
<dbReference type="PANTHER" id="PTHR43369">
    <property type="entry name" value="PHOSPHORIBOSYLGLYCINAMIDE FORMYLTRANSFERASE"/>
    <property type="match status" value="1"/>
</dbReference>
<evidence type="ECO:0000259" key="7">
    <source>
        <dbReference type="Pfam" id="PF00551"/>
    </source>
</evidence>
<feature type="binding site" evidence="6">
    <location>
        <position position="102"/>
    </location>
    <ligand>
        <name>(6R)-10-formyltetrahydrofolate</name>
        <dbReference type="ChEBI" id="CHEBI:195366"/>
    </ligand>
</feature>
<reference evidence="9" key="1">
    <citation type="journal article" date="2019" name="Int. J. Syst. Evol. Microbiol.">
        <title>The Global Catalogue of Microorganisms (GCM) 10K type strain sequencing project: providing services to taxonomists for standard genome sequencing and annotation.</title>
        <authorList>
            <consortium name="The Broad Institute Genomics Platform"/>
            <consortium name="The Broad Institute Genome Sequencing Center for Infectious Disease"/>
            <person name="Wu L."/>
            <person name="Ma J."/>
        </authorList>
    </citation>
    <scope>NUCLEOTIDE SEQUENCE [LARGE SCALE GENOMIC DNA]</scope>
    <source>
        <strain evidence="9">JCM 31920</strain>
    </source>
</reference>
<accession>A0ABP8LXP1</accession>
<proteinExistence type="inferred from homology"/>
<dbReference type="InterPro" id="IPR036477">
    <property type="entry name" value="Formyl_transf_N_sf"/>
</dbReference>
<sequence>MKRIAILASGSGTNAENISKYFQDRAEVEVSLILTNNPDAGVIQRARRLHIPVILFDKVSFYKTDRILNILQQSQIDLVVLAGFMMLIPGNLVSAFHNRIINIHPALLPKFGGKGMYGSFVHEAVAQAGEPETGITIHFVNEHYDEGRVIFQASCPVNANDTPDDIANRVHALEYLHFPQVIEKVLTELPLPG</sequence>
<keyword evidence="2 6" id="KW-0808">Transferase</keyword>
<feature type="site" description="Raises pKa of active site His" evidence="6">
    <location>
        <position position="145"/>
    </location>
</feature>
<evidence type="ECO:0000256" key="1">
    <source>
        <dbReference type="ARBA" id="ARBA00005054"/>
    </source>
</evidence>
<organism evidence="8 9">
    <name type="scientific">Ravibacter arvi</name>
    <dbReference type="NCBI Taxonomy" id="2051041"/>
    <lineage>
        <taxon>Bacteria</taxon>
        <taxon>Pseudomonadati</taxon>
        <taxon>Bacteroidota</taxon>
        <taxon>Cytophagia</taxon>
        <taxon>Cytophagales</taxon>
        <taxon>Spirosomataceae</taxon>
        <taxon>Ravibacter</taxon>
    </lineage>
</organism>
<evidence type="ECO:0000313" key="9">
    <source>
        <dbReference type="Proteomes" id="UP001501508"/>
    </source>
</evidence>
<dbReference type="HAMAP" id="MF_01930">
    <property type="entry name" value="PurN"/>
    <property type="match status" value="1"/>
</dbReference>
<dbReference type="InterPro" id="IPR004607">
    <property type="entry name" value="GART"/>
</dbReference>
<feature type="active site" description="Proton donor" evidence="6">
    <location>
        <position position="104"/>
    </location>
</feature>
<name>A0ABP8LXP1_9BACT</name>